<dbReference type="GO" id="GO:0043565">
    <property type="term" value="F:sequence-specific DNA binding"/>
    <property type="evidence" value="ECO:0000318"/>
    <property type="project" value="GO_Central"/>
</dbReference>
<accession>Q5B6Z7</accession>
<feature type="compositionally biased region" description="Pro residues" evidence="9">
    <location>
        <begin position="687"/>
        <end position="699"/>
    </location>
</feature>
<dbReference type="GO" id="GO:0000981">
    <property type="term" value="F:DNA-binding transcription factor activity, RNA polymerase II-specific"/>
    <property type="evidence" value="ECO:0000318"/>
    <property type="project" value="GO_Central"/>
</dbReference>
<dbReference type="VEuPathDB" id="FungiDB:AN3683"/>
<evidence type="ECO:0000313" key="11">
    <source>
        <dbReference type="EMBL" id="CBF75619.1"/>
    </source>
</evidence>
<dbReference type="GeneID" id="2873100"/>
<dbReference type="STRING" id="227321.Q5B6Z7"/>
<dbReference type="HOGENOM" id="CLU_007548_1_0_1"/>
<feature type="coiled-coil region" evidence="8">
    <location>
        <begin position="87"/>
        <end position="114"/>
    </location>
</feature>
<feature type="region of interest" description="Disordered" evidence="9">
    <location>
        <begin position="678"/>
        <end position="708"/>
    </location>
</feature>
<dbReference type="GO" id="GO:0005634">
    <property type="term" value="C:nucleus"/>
    <property type="evidence" value="ECO:0007669"/>
    <property type="project" value="UniProtKB-SubCell"/>
</dbReference>
<keyword evidence="12" id="KW-1185">Reference proteome</keyword>
<evidence type="ECO:0000256" key="2">
    <source>
        <dbReference type="ARBA" id="ARBA00022723"/>
    </source>
</evidence>
<gene>
    <name evidence="11" type="ORF">ANIA_03683</name>
</gene>
<dbReference type="Pfam" id="PF00172">
    <property type="entry name" value="Zn_clus"/>
    <property type="match status" value="1"/>
</dbReference>
<dbReference type="Gene3D" id="4.10.240.10">
    <property type="entry name" value="Zn(2)-C6 fungal-type DNA-binding domain"/>
    <property type="match status" value="1"/>
</dbReference>
<organism evidence="11 12">
    <name type="scientific">Emericella nidulans (strain FGSC A4 / ATCC 38163 / CBS 112.46 / NRRL 194 / M139)</name>
    <name type="common">Aspergillus nidulans</name>
    <dbReference type="NCBI Taxonomy" id="227321"/>
    <lineage>
        <taxon>Eukaryota</taxon>
        <taxon>Fungi</taxon>
        <taxon>Dikarya</taxon>
        <taxon>Ascomycota</taxon>
        <taxon>Pezizomycotina</taxon>
        <taxon>Eurotiomycetes</taxon>
        <taxon>Eurotiomycetidae</taxon>
        <taxon>Eurotiales</taxon>
        <taxon>Aspergillaceae</taxon>
        <taxon>Aspergillus</taxon>
        <taxon>Aspergillus subgen. Nidulantes</taxon>
    </lineage>
</organism>
<dbReference type="CDD" id="cd12148">
    <property type="entry name" value="fungal_TF_MHR"/>
    <property type="match status" value="1"/>
</dbReference>
<sequence>MASQLDRNTTKPRFTNPWETSPSKTSEEFSPSFDGRIAHTLAACTRCRQRKTKCDPGIPKCGPCDRTNAQCAYYDSARRRTISRTYIVQLRETARRLEKELEEEEKDFQQAADAELIIRGAGRIRFREYDEARYLGPSSGIAITRLVMELAKQNTYSKSIKDVVPESTAQKIKDVFDDESAKPTSKIFPPISLIPQPNLPTKHLTYKLIDVFTVKAQGMLPTLHMPTFRQEVEEVFNGSNDPCQNFQLRMVIAISMQKMSPEYAGLADSYYLAALPFLEASLKRMDLKSLQCLVLIAQYSLLTPTRTAAYWVVGTAVKLCQDLGLTEEATITRSRTGKQLDPLEVDMRRRLFWIVTSMEFGLSHSLGRPSCYSVSHDHIHVKFFAQVDDKYITREGIHPDAKPVLPKCIAIHFFKMRLLQLEIRRTLYLNKRDSPVDDHDPWFSQMLSKLDQWVSSCPTHDGGSGLSGKWFQGRLHTMVIFMYRPSPQIPEPSVYAAQRCYDAAVSNIFMHLEQIETKSVDLTWIFTQSLFMALNTLLWTLSYPEVRKEHPLKEVEHNLEVALQGIMKAAERWPGVRSAGMLYETLIAACLRAYNTEESFVVHSPSNPSSHATPASSQDVQTPPSMASPASTAASIHSQNLLAGGSSVADTTSAGTFSRGPSADRSLPLPQITSSLSISTDPVKALEPPPWDPTVPPEAAPDTHNSLGFDQPDESLLPRSNLNFDPSTPFNAFPSVLTGLPGWDPNFSLSSMTTADTFPYSNATADPMNWADTFGGQYSHYFNGDYPANPWRGRTLSQQEQLELMDSLADHIPDVTTQLAMQTATAHYQS</sequence>
<reference evidence="12" key="1">
    <citation type="journal article" date="2005" name="Nature">
        <title>Sequencing of Aspergillus nidulans and comparative analysis with A. fumigatus and A. oryzae.</title>
        <authorList>
            <person name="Galagan J.E."/>
            <person name="Calvo S.E."/>
            <person name="Cuomo C."/>
            <person name="Ma L.J."/>
            <person name="Wortman J.R."/>
            <person name="Batzoglou S."/>
            <person name="Lee S.I."/>
            <person name="Basturkmen M."/>
            <person name="Spevak C.C."/>
            <person name="Clutterbuck J."/>
            <person name="Kapitonov V."/>
            <person name="Jurka J."/>
            <person name="Scazzocchio C."/>
            <person name="Farman M."/>
            <person name="Butler J."/>
            <person name="Purcell S."/>
            <person name="Harris S."/>
            <person name="Braus G.H."/>
            <person name="Draht O."/>
            <person name="Busch S."/>
            <person name="D'Enfert C."/>
            <person name="Bouchier C."/>
            <person name="Goldman G.H."/>
            <person name="Bell-Pedersen D."/>
            <person name="Griffiths-Jones S."/>
            <person name="Doonan J.H."/>
            <person name="Yu J."/>
            <person name="Vienken K."/>
            <person name="Pain A."/>
            <person name="Freitag M."/>
            <person name="Selker E.U."/>
            <person name="Archer D.B."/>
            <person name="Penalva M.A."/>
            <person name="Oakley B.R."/>
            <person name="Momany M."/>
            <person name="Tanaka T."/>
            <person name="Kumagai T."/>
            <person name="Asai K."/>
            <person name="Machida M."/>
            <person name="Nierman W.C."/>
            <person name="Denning D.W."/>
            <person name="Caddick M."/>
            <person name="Hynes M."/>
            <person name="Paoletti M."/>
            <person name="Fischer R."/>
            <person name="Miller B."/>
            <person name="Dyer P."/>
            <person name="Sachs M.S."/>
            <person name="Osmani S.A."/>
            <person name="Birren B.W."/>
        </authorList>
    </citation>
    <scope>NUCLEOTIDE SEQUENCE [LARGE SCALE GENOMIC DNA]</scope>
    <source>
        <strain evidence="12">FGSC A4 / ATCC 38163 / CBS 112.46 / NRRL 194 / M139</strain>
    </source>
</reference>
<dbReference type="RefSeq" id="XP_661287.1">
    <property type="nucleotide sequence ID" value="XM_656195.1"/>
</dbReference>
<name>Q5B6Z7_EMENI</name>
<evidence type="ECO:0000256" key="7">
    <source>
        <dbReference type="ARBA" id="ARBA00023242"/>
    </source>
</evidence>
<dbReference type="SMART" id="SM00066">
    <property type="entry name" value="GAL4"/>
    <property type="match status" value="1"/>
</dbReference>
<dbReference type="OrthoDB" id="5416384at2759"/>
<feature type="compositionally biased region" description="Polar residues" evidence="9">
    <location>
        <begin position="604"/>
        <end position="621"/>
    </location>
</feature>
<feature type="domain" description="Zn(2)-C6 fungal-type" evidence="10">
    <location>
        <begin position="43"/>
        <end position="73"/>
    </location>
</feature>
<evidence type="ECO:0000259" key="10">
    <source>
        <dbReference type="PROSITE" id="PS50048"/>
    </source>
</evidence>
<dbReference type="PANTHER" id="PTHR47782:SF8">
    <property type="entry name" value="ZN(II)2CYS6 TRANSCRIPTION FACTOR (EUROFUNG)"/>
    <property type="match status" value="1"/>
</dbReference>
<evidence type="ECO:0000256" key="1">
    <source>
        <dbReference type="ARBA" id="ARBA00004123"/>
    </source>
</evidence>
<dbReference type="eggNOG" id="ENOG502RVD5">
    <property type="taxonomic scope" value="Eukaryota"/>
</dbReference>
<accession>C8V7M8</accession>
<dbReference type="PROSITE" id="PS00463">
    <property type="entry name" value="ZN2_CY6_FUNGAL_1"/>
    <property type="match status" value="1"/>
</dbReference>
<dbReference type="GO" id="GO:0008270">
    <property type="term" value="F:zinc ion binding"/>
    <property type="evidence" value="ECO:0007669"/>
    <property type="project" value="InterPro"/>
</dbReference>
<proteinExistence type="predicted"/>
<dbReference type="KEGG" id="ani:ANIA_03683"/>
<evidence type="ECO:0000256" key="8">
    <source>
        <dbReference type="SAM" id="Coils"/>
    </source>
</evidence>
<dbReference type="CDD" id="cd00067">
    <property type="entry name" value="GAL4"/>
    <property type="match status" value="1"/>
</dbReference>
<keyword evidence="4" id="KW-0805">Transcription regulation</keyword>
<dbReference type="AlphaFoldDB" id="Q5B6Z7"/>
<evidence type="ECO:0000256" key="4">
    <source>
        <dbReference type="ARBA" id="ARBA00023015"/>
    </source>
</evidence>
<dbReference type="InterPro" id="IPR007219">
    <property type="entry name" value="XnlR_reg_dom"/>
</dbReference>
<evidence type="ECO:0000256" key="5">
    <source>
        <dbReference type="ARBA" id="ARBA00023125"/>
    </source>
</evidence>
<feature type="compositionally biased region" description="Low complexity" evidence="9">
    <location>
        <begin position="622"/>
        <end position="634"/>
    </location>
</feature>
<dbReference type="InterPro" id="IPR001138">
    <property type="entry name" value="Zn2Cys6_DnaBD"/>
</dbReference>
<keyword evidence="6" id="KW-0804">Transcription</keyword>
<keyword evidence="3" id="KW-0862">Zinc</keyword>
<dbReference type="PANTHER" id="PTHR47782">
    <property type="entry name" value="ZN(II)2CYS6 TRANSCRIPTION FACTOR (EUROFUNG)-RELATED"/>
    <property type="match status" value="1"/>
</dbReference>
<dbReference type="EMBL" id="BN001302">
    <property type="protein sequence ID" value="CBF75619.1"/>
    <property type="molecule type" value="Genomic_DNA"/>
</dbReference>
<evidence type="ECO:0000313" key="12">
    <source>
        <dbReference type="Proteomes" id="UP000000560"/>
    </source>
</evidence>
<dbReference type="Pfam" id="PF04082">
    <property type="entry name" value="Fungal_trans"/>
    <property type="match status" value="1"/>
</dbReference>
<dbReference type="FunFam" id="4.10.240.10:FF:000023">
    <property type="entry name" value="Fungal specific transcription factor"/>
    <property type="match status" value="1"/>
</dbReference>
<keyword evidence="8" id="KW-0175">Coiled coil</keyword>
<feature type="region of interest" description="Disordered" evidence="9">
    <location>
        <begin position="1"/>
        <end position="31"/>
    </location>
</feature>
<dbReference type="Proteomes" id="UP000000560">
    <property type="component" value="Chromosome II"/>
</dbReference>
<dbReference type="InParanoid" id="Q5B6Z7"/>
<dbReference type="InterPro" id="IPR036864">
    <property type="entry name" value="Zn2-C6_fun-type_DNA-bd_sf"/>
</dbReference>
<keyword evidence="5" id="KW-0238">DNA-binding</keyword>
<evidence type="ECO:0000256" key="6">
    <source>
        <dbReference type="ARBA" id="ARBA00023163"/>
    </source>
</evidence>
<reference evidence="12" key="2">
    <citation type="journal article" date="2009" name="Fungal Genet. Biol.">
        <title>The 2008 update of the Aspergillus nidulans genome annotation: a community effort.</title>
        <authorList>
            <person name="Wortman J.R."/>
            <person name="Gilsenan J.M."/>
            <person name="Joardar V."/>
            <person name="Deegan J."/>
            <person name="Clutterbuck J."/>
            <person name="Andersen M.R."/>
            <person name="Archer D."/>
            <person name="Bencina M."/>
            <person name="Braus G."/>
            <person name="Coutinho P."/>
            <person name="von Dohren H."/>
            <person name="Doonan J."/>
            <person name="Driessen A.J."/>
            <person name="Durek P."/>
            <person name="Espeso E."/>
            <person name="Fekete E."/>
            <person name="Flipphi M."/>
            <person name="Estrada C.G."/>
            <person name="Geysens S."/>
            <person name="Goldman G."/>
            <person name="de Groot P.W."/>
            <person name="Hansen K."/>
            <person name="Harris S.D."/>
            <person name="Heinekamp T."/>
            <person name="Helmstaedt K."/>
            <person name="Henrissat B."/>
            <person name="Hofmann G."/>
            <person name="Homan T."/>
            <person name="Horio T."/>
            <person name="Horiuchi H."/>
            <person name="James S."/>
            <person name="Jones M."/>
            <person name="Karaffa L."/>
            <person name="Karanyi Z."/>
            <person name="Kato M."/>
            <person name="Keller N."/>
            <person name="Kelly D.E."/>
            <person name="Kiel J.A."/>
            <person name="Kim J.M."/>
            <person name="van der Klei I.J."/>
            <person name="Klis F.M."/>
            <person name="Kovalchuk A."/>
            <person name="Krasevec N."/>
            <person name="Kubicek C.P."/>
            <person name="Liu B."/>
            <person name="Maccabe A."/>
            <person name="Meyer V."/>
            <person name="Mirabito P."/>
            <person name="Miskei M."/>
            <person name="Mos M."/>
            <person name="Mullins J."/>
            <person name="Nelson D.R."/>
            <person name="Nielsen J."/>
            <person name="Oakley B.R."/>
            <person name="Osmani S.A."/>
            <person name="Pakula T."/>
            <person name="Paszewski A."/>
            <person name="Paulsen I."/>
            <person name="Pilsyk S."/>
            <person name="Pocsi I."/>
            <person name="Punt P.J."/>
            <person name="Ram A.F."/>
            <person name="Ren Q."/>
            <person name="Robellet X."/>
            <person name="Robson G."/>
            <person name="Seiboth B."/>
            <person name="van Solingen P."/>
            <person name="Specht T."/>
            <person name="Sun J."/>
            <person name="Taheri-Talesh N."/>
            <person name="Takeshita N."/>
            <person name="Ussery D."/>
            <person name="vanKuyk P.A."/>
            <person name="Visser H."/>
            <person name="van de Vondervoort P.J."/>
            <person name="de Vries R.P."/>
            <person name="Walton J."/>
            <person name="Xiang X."/>
            <person name="Xiong Y."/>
            <person name="Zeng A.P."/>
            <person name="Brandt B.W."/>
            <person name="Cornell M.J."/>
            <person name="van den Hondel C.A."/>
            <person name="Visser J."/>
            <person name="Oliver S.G."/>
            <person name="Turner G."/>
        </authorList>
    </citation>
    <scope>GENOME REANNOTATION</scope>
    <source>
        <strain evidence="12">FGSC A4 / ATCC 38163 / CBS 112.46 / NRRL 194 / M139</strain>
    </source>
</reference>
<dbReference type="InterPro" id="IPR052202">
    <property type="entry name" value="Yeast_MetPath_Reg"/>
</dbReference>
<keyword evidence="2" id="KW-0479">Metal-binding</keyword>
<comment type="subcellular location">
    <subcellularLocation>
        <location evidence="1">Nucleus</location>
    </subcellularLocation>
</comment>
<protein>
    <submittedName>
        <fullName evidence="11">Zn(II)2Cys6 transcription factor (Eurofung)</fullName>
    </submittedName>
</protein>
<dbReference type="GO" id="GO:0006351">
    <property type="term" value="P:DNA-templated transcription"/>
    <property type="evidence" value="ECO:0007669"/>
    <property type="project" value="InterPro"/>
</dbReference>
<dbReference type="SMART" id="SM00906">
    <property type="entry name" value="Fungal_trans"/>
    <property type="match status" value="1"/>
</dbReference>
<dbReference type="PROSITE" id="PS50048">
    <property type="entry name" value="ZN2_CY6_FUNGAL_2"/>
    <property type="match status" value="1"/>
</dbReference>
<dbReference type="OMA" id="WPVLHEK"/>
<feature type="compositionally biased region" description="Polar residues" evidence="9">
    <location>
        <begin position="1"/>
        <end position="24"/>
    </location>
</feature>
<feature type="region of interest" description="Disordered" evidence="9">
    <location>
        <begin position="602"/>
        <end position="634"/>
    </location>
</feature>
<dbReference type="GO" id="GO:0045944">
    <property type="term" value="P:positive regulation of transcription by RNA polymerase II"/>
    <property type="evidence" value="ECO:0000318"/>
    <property type="project" value="GO_Central"/>
</dbReference>
<keyword evidence="7" id="KW-0539">Nucleus</keyword>
<evidence type="ECO:0000256" key="9">
    <source>
        <dbReference type="SAM" id="MobiDB-lite"/>
    </source>
</evidence>
<evidence type="ECO:0000256" key="3">
    <source>
        <dbReference type="ARBA" id="ARBA00022833"/>
    </source>
</evidence>
<dbReference type="SUPFAM" id="SSF57701">
    <property type="entry name" value="Zn2/Cys6 DNA-binding domain"/>
    <property type="match status" value="1"/>
</dbReference>